<evidence type="ECO:0000313" key="7">
    <source>
        <dbReference type="EMBL" id="KAF8565754.1"/>
    </source>
</evidence>
<dbReference type="EMBL" id="JTDF01006179">
    <property type="protein sequence ID" value="KAF8565754.1"/>
    <property type="molecule type" value="Genomic_DNA"/>
</dbReference>
<dbReference type="InterPro" id="IPR045853">
    <property type="entry name" value="Pep_chain_release_fac_I_sf"/>
</dbReference>
<dbReference type="Pfam" id="PF00472">
    <property type="entry name" value="RF-1"/>
    <property type="match status" value="1"/>
</dbReference>
<evidence type="ECO:0000313" key="8">
    <source>
        <dbReference type="Proteomes" id="UP000699462"/>
    </source>
</evidence>
<protein>
    <recommendedName>
        <fullName evidence="6">Prokaryotic-type class I peptide chain release factors domain-containing protein</fullName>
    </recommendedName>
</protein>
<comment type="similarity">
    <text evidence="2">Belongs to the prokaryotic/mitochondrial release factor family.</text>
</comment>
<dbReference type="AlphaFoldDB" id="A0A8T0DFP5"/>
<dbReference type="OrthoDB" id="277888at2759"/>
<evidence type="ECO:0000256" key="3">
    <source>
        <dbReference type="ARBA" id="ARBA00022946"/>
    </source>
</evidence>
<evidence type="ECO:0000256" key="1">
    <source>
        <dbReference type="ARBA" id="ARBA00004173"/>
    </source>
</evidence>
<keyword evidence="3" id="KW-0809">Transit peptide</keyword>
<feature type="coiled-coil region" evidence="5">
    <location>
        <begin position="98"/>
        <end position="125"/>
    </location>
</feature>
<keyword evidence="5" id="KW-0175">Coiled coil</keyword>
<evidence type="ECO:0000256" key="5">
    <source>
        <dbReference type="SAM" id="Coils"/>
    </source>
</evidence>
<dbReference type="PANTHER" id="PTHR46203:SF1">
    <property type="entry name" value="MITOCHONDRIAL TRANSLATION RELEASE FACTOR IN RESCUE"/>
    <property type="match status" value="1"/>
</dbReference>
<dbReference type="PANTHER" id="PTHR46203">
    <property type="entry name" value="PROBABLE PEPTIDE CHAIN RELEASE FACTOR C12ORF65"/>
    <property type="match status" value="1"/>
</dbReference>
<accession>A0A8T0DFP5</accession>
<dbReference type="GO" id="GO:0005739">
    <property type="term" value="C:mitochondrion"/>
    <property type="evidence" value="ECO:0007669"/>
    <property type="project" value="UniProtKB-SubCell"/>
</dbReference>
<feature type="domain" description="Prokaryotic-type class I peptide chain release factors" evidence="6">
    <location>
        <begin position="41"/>
        <end position="134"/>
    </location>
</feature>
<gene>
    <name evidence="7" type="ORF">P879_06409</name>
</gene>
<sequence>MNAIMRRPIWFMERVSTNWTFGLWYCASRVYSVVNKRFLFDESDLSEDFVRGWGPGGQAVNKTANCVVLRHIPTGLFVKCQDTRILERNREIARIRLNEKLDELMNGEQSEIVRERKESEAKERQRYNRSKRRLAAKLAFKAREGLSSPVSTEPAE</sequence>
<dbReference type="Proteomes" id="UP000699462">
    <property type="component" value="Unassembled WGS sequence"/>
</dbReference>
<comment type="subcellular location">
    <subcellularLocation>
        <location evidence="1">Mitochondrion</location>
    </subcellularLocation>
</comment>
<dbReference type="InterPro" id="IPR052405">
    <property type="entry name" value="Mito_Transl_Release_Factor"/>
</dbReference>
<name>A0A8T0DFP5_9TREM</name>
<evidence type="ECO:0000256" key="4">
    <source>
        <dbReference type="ARBA" id="ARBA00023128"/>
    </source>
</evidence>
<dbReference type="InterPro" id="IPR000352">
    <property type="entry name" value="Pep_chain_release_fac_I"/>
</dbReference>
<proteinExistence type="inferred from homology"/>
<dbReference type="SUPFAM" id="SSF75620">
    <property type="entry name" value="Release factor"/>
    <property type="match status" value="1"/>
</dbReference>
<dbReference type="GO" id="GO:0003747">
    <property type="term" value="F:translation release factor activity"/>
    <property type="evidence" value="ECO:0007669"/>
    <property type="project" value="InterPro"/>
</dbReference>
<evidence type="ECO:0000256" key="2">
    <source>
        <dbReference type="ARBA" id="ARBA00010835"/>
    </source>
</evidence>
<keyword evidence="8" id="KW-1185">Reference proteome</keyword>
<organism evidence="7 8">
    <name type="scientific">Paragonimus westermani</name>
    <dbReference type="NCBI Taxonomy" id="34504"/>
    <lineage>
        <taxon>Eukaryota</taxon>
        <taxon>Metazoa</taxon>
        <taxon>Spiralia</taxon>
        <taxon>Lophotrochozoa</taxon>
        <taxon>Platyhelminthes</taxon>
        <taxon>Trematoda</taxon>
        <taxon>Digenea</taxon>
        <taxon>Plagiorchiida</taxon>
        <taxon>Troglotremata</taxon>
        <taxon>Troglotrematidae</taxon>
        <taxon>Paragonimus</taxon>
    </lineage>
</organism>
<keyword evidence="4" id="KW-0496">Mitochondrion</keyword>
<dbReference type="Gene3D" id="3.30.160.20">
    <property type="match status" value="1"/>
</dbReference>
<evidence type="ECO:0000259" key="6">
    <source>
        <dbReference type="Pfam" id="PF00472"/>
    </source>
</evidence>
<reference evidence="7 8" key="1">
    <citation type="submission" date="2019-07" db="EMBL/GenBank/DDBJ databases">
        <title>Annotation for the trematode Paragonimus westermani.</title>
        <authorList>
            <person name="Choi Y.-J."/>
        </authorList>
    </citation>
    <scope>NUCLEOTIDE SEQUENCE [LARGE SCALE GENOMIC DNA]</scope>
    <source>
        <strain evidence="7">180907_Pwestermani</strain>
    </source>
</reference>
<comment type="caution">
    <text evidence="7">The sequence shown here is derived from an EMBL/GenBank/DDBJ whole genome shotgun (WGS) entry which is preliminary data.</text>
</comment>